<dbReference type="EMBL" id="JAPUUL010000258">
    <property type="protein sequence ID" value="KAJ8131619.1"/>
    <property type="molecule type" value="Genomic_DNA"/>
</dbReference>
<name>A0ACC2JWD5_9PEZI</name>
<keyword evidence="2" id="KW-1185">Reference proteome</keyword>
<gene>
    <name evidence="1" type="ORF">O1611_g2001</name>
</gene>
<evidence type="ECO:0000313" key="1">
    <source>
        <dbReference type="EMBL" id="KAJ8131619.1"/>
    </source>
</evidence>
<sequence>MSNGGMTHISTSAALDNVVPRRMRGSVRRWKEATEKVYIGEEEAGERIRWVIREMVMGNVEYVRGYLESSSESDIFLHGLDAYSRDRGIEDDSFINLDDADWEDIGGTGDTALHWAACEMYPEIIKVLLERGANPNVWNFSDRTPLAEAALWGRWDNVKILLENGADKNLDREAIVRLLGDSTEALDTENYVPSGYSFTKIPGQEARLMLLAHFEISSEQKTVAVLYRGGRFDPISAMSGWGHQANDNMNIQIAGRDWTSDVLRICKIVKYKLPFDNRDQGVAGQYYACHAEKQLVAYFIHKHCFLEQEIDAGSSLDYNIGAKRHQKKLLKLRSYEPPSRLKTATIMANNTACGNCQHFVNHINRVLGLQINLK</sequence>
<protein>
    <submittedName>
        <fullName evidence="1">Uncharacterized protein</fullName>
    </submittedName>
</protein>
<proteinExistence type="predicted"/>
<comment type="caution">
    <text evidence="1">The sequence shown here is derived from an EMBL/GenBank/DDBJ whole genome shotgun (WGS) entry which is preliminary data.</text>
</comment>
<accession>A0ACC2JWD5</accession>
<evidence type="ECO:0000313" key="2">
    <source>
        <dbReference type="Proteomes" id="UP001153332"/>
    </source>
</evidence>
<organism evidence="1 2">
    <name type="scientific">Lasiodiplodia mahajangana</name>
    <dbReference type="NCBI Taxonomy" id="1108764"/>
    <lineage>
        <taxon>Eukaryota</taxon>
        <taxon>Fungi</taxon>
        <taxon>Dikarya</taxon>
        <taxon>Ascomycota</taxon>
        <taxon>Pezizomycotina</taxon>
        <taxon>Dothideomycetes</taxon>
        <taxon>Dothideomycetes incertae sedis</taxon>
        <taxon>Botryosphaeriales</taxon>
        <taxon>Botryosphaeriaceae</taxon>
        <taxon>Lasiodiplodia</taxon>
    </lineage>
</organism>
<dbReference type="Proteomes" id="UP001153332">
    <property type="component" value="Unassembled WGS sequence"/>
</dbReference>
<reference evidence="1" key="1">
    <citation type="submission" date="2022-12" db="EMBL/GenBank/DDBJ databases">
        <title>Genome Sequence of Lasiodiplodia mahajangana.</title>
        <authorList>
            <person name="Buettner E."/>
        </authorList>
    </citation>
    <scope>NUCLEOTIDE SEQUENCE</scope>
    <source>
        <strain evidence="1">VT137</strain>
    </source>
</reference>